<dbReference type="EMBL" id="HE573023">
    <property type="protein sequence ID" value="CCC49316.1"/>
    <property type="molecule type" value="Genomic_DNA"/>
</dbReference>
<evidence type="ECO:0000256" key="1">
    <source>
        <dbReference type="SAM" id="SignalP"/>
    </source>
</evidence>
<reference evidence="2" key="1">
    <citation type="journal article" date="2012" name="Proc. Natl. Acad. Sci. U.S.A.">
        <title>Antigenic diversity is generated by distinct evolutionary mechanisms in African trypanosome species.</title>
        <authorList>
            <person name="Jackson A.P."/>
            <person name="Berry A."/>
            <person name="Aslett M."/>
            <person name="Allison H.C."/>
            <person name="Burton P."/>
            <person name="Vavrova-Anderson J."/>
            <person name="Brown R."/>
            <person name="Browne H."/>
            <person name="Corton N."/>
            <person name="Hauser H."/>
            <person name="Gamble J."/>
            <person name="Gilderthorp R."/>
            <person name="Marcello L."/>
            <person name="McQuillan J."/>
            <person name="Otto T.D."/>
            <person name="Quail M.A."/>
            <person name="Sanders M.J."/>
            <person name="van Tonder A."/>
            <person name="Ginger M.L."/>
            <person name="Field M.C."/>
            <person name="Barry J.D."/>
            <person name="Hertz-Fowler C."/>
            <person name="Berriman M."/>
        </authorList>
    </citation>
    <scope>NUCLEOTIDE SEQUENCE</scope>
    <source>
        <strain evidence="2">Y486</strain>
    </source>
</reference>
<dbReference type="AlphaFoldDB" id="G0TZB3"/>
<proteinExistence type="predicted"/>
<name>G0TZB3_TRYVY</name>
<feature type="chain" id="PRO_5003409873" evidence="1">
    <location>
        <begin position="18"/>
        <end position="143"/>
    </location>
</feature>
<dbReference type="VEuPathDB" id="TriTrypDB:TvY486_0706340"/>
<protein>
    <submittedName>
        <fullName evidence="2">Uncharacterized protein</fullName>
    </submittedName>
</protein>
<feature type="signal peptide" evidence="1">
    <location>
        <begin position="1"/>
        <end position="17"/>
    </location>
</feature>
<evidence type="ECO:0000313" key="2">
    <source>
        <dbReference type="EMBL" id="CCC49316.1"/>
    </source>
</evidence>
<organism evidence="2">
    <name type="scientific">Trypanosoma vivax (strain Y486)</name>
    <dbReference type="NCBI Taxonomy" id="1055687"/>
    <lineage>
        <taxon>Eukaryota</taxon>
        <taxon>Discoba</taxon>
        <taxon>Euglenozoa</taxon>
        <taxon>Kinetoplastea</taxon>
        <taxon>Metakinetoplastina</taxon>
        <taxon>Trypanosomatida</taxon>
        <taxon>Trypanosomatidae</taxon>
        <taxon>Trypanosoma</taxon>
        <taxon>Duttonella</taxon>
    </lineage>
</organism>
<gene>
    <name evidence="2" type="ORF">TVY486_0706340</name>
</gene>
<keyword evidence="1" id="KW-0732">Signal</keyword>
<accession>G0TZB3</accession>
<sequence length="143" mass="15700">MCRVFFASLALSVLALANTPPADAVLFIDSLFCGISHSNSYPNGEYCGDYLGILKGRISIGLVPGKFDLYLNFSGKETQCMGEEYSYDEKTNVLDIKGAEDKNDCLGKMLHDNRLTLSVRYAPDADKLVLDFGIAVVELKKCN</sequence>